<dbReference type="NCBIfam" id="TIGR00576">
    <property type="entry name" value="dut"/>
    <property type="match status" value="1"/>
</dbReference>
<keyword evidence="5" id="KW-0479">Metal-binding</keyword>
<keyword evidence="3 5" id="KW-0546">Nucleotide metabolism</keyword>
<feature type="domain" description="dUTPase-like" evidence="6">
    <location>
        <begin position="16"/>
        <end position="150"/>
    </location>
</feature>
<dbReference type="CDD" id="cd07557">
    <property type="entry name" value="trimeric_dUTPase"/>
    <property type="match status" value="1"/>
</dbReference>
<dbReference type="RefSeq" id="WP_148567188.1">
    <property type="nucleotide sequence ID" value="NZ_RXYA01000008.1"/>
</dbReference>
<evidence type="ECO:0000256" key="2">
    <source>
        <dbReference type="ARBA" id="ARBA00022801"/>
    </source>
</evidence>
<dbReference type="GO" id="GO:0006226">
    <property type="term" value="P:dUMP biosynthetic process"/>
    <property type="evidence" value="ECO:0007669"/>
    <property type="project" value="UniProtKB-UniRule"/>
</dbReference>
<organism evidence="7 8">
    <name type="scientific">Acetobacterium paludosum</name>
    <dbReference type="NCBI Taxonomy" id="52693"/>
    <lineage>
        <taxon>Bacteria</taxon>
        <taxon>Bacillati</taxon>
        <taxon>Bacillota</taxon>
        <taxon>Clostridia</taxon>
        <taxon>Eubacteriales</taxon>
        <taxon>Eubacteriaceae</taxon>
        <taxon>Acetobacterium</taxon>
    </lineage>
</organism>
<gene>
    <name evidence="5" type="primary">dut</name>
    <name evidence="7" type="ORF">GH810_11400</name>
</gene>
<sequence>MRVNNCKIKIFNKSEYPLPQYQTEGSAGVDLRANIEGKLIVMPKKVYQIPTGIFIEMPLGIEAQIRARSGLALKHGLSLVNGIGTIDPDYRGEIKIILINLLDRPYQLEPGERIAQMVFAEYVKADFSEVTSIEELETSERGDGGFGHSGK</sequence>
<dbReference type="OrthoDB" id="9809956at2"/>
<dbReference type="InterPro" id="IPR036157">
    <property type="entry name" value="dUTPase-like_sf"/>
</dbReference>
<feature type="binding site" evidence="5">
    <location>
        <position position="81"/>
    </location>
    <ligand>
        <name>substrate</name>
    </ligand>
</feature>
<comment type="caution">
    <text evidence="5">Lacks conserved residue(s) required for the propagation of feature annotation.</text>
</comment>
<evidence type="ECO:0000256" key="1">
    <source>
        <dbReference type="ARBA" id="ARBA00006581"/>
    </source>
</evidence>
<proteinExistence type="inferred from homology"/>
<dbReference type="Gene3D" id="2.70.40.10">
    <property type="match status" value="1"/>
</dbReference>
<dbReference type="InterPro" id="IPR008181">
    <property type="entry name" value="dUTPase"/>
</dbReference>
<evidence type="ECO:0000256" key="4">
    <source>
        <dbReference type="ARBA" id="ARBA00047686"/>
    </source>
</evidence>
<dbReference type="Proteomes" id="UP000616595">
    <property type="component" value="Unassembled WGS sequence"/>
</dbReference>
<dbReference type="PANTHER" id="PTHR11241:SF0">
    <property type="entry name" value="DEOXYURIDINE 5'-TRIPHOSPHATE NUCLEOTIDOHYDROLASE"/>
    <property type="match status" value="1"/>
</dbReference>
<dbReference type="InterPro" id="IPR029054">
    <property type="entry name" value="dUTPase-like"/>
</dbReference>
<dbReference type="GO" id="GO:0004170">
    <property type="term" value="F:dUTP diphosphatase activity"/>
    <property type="evidence" value="ECO:0007669"/>
    <property type="project" value="UniProtKB-UniRule"/>
</dbReference>
<dbReference type="AlphaFoldDB" id="A0A923KQ93"/>
<evidence type="ECO:0000256" key="5">
    <source>
        <dbReference type="HAMAP-Rule" id="MF_00116"/>
    </source>
</evidence>
<dbReference type="EMBL" id="WJBD01000013">
    <property type="protein sequence ID" value="MBC3888919.1"/>
    <property type="molecule type" value="Genomic_DNA"/>
</dbReference>
<evidence type="ECO:0000313" key="7">
    <source>
        <dbReference type="EMBL" id="MBC3888919.1"/>
    </source>
</evidence>
<dbReference type="HAMAP" id="MF_00116">
    <property type="entry name" value="dUTPase_bact"/>
    <property type="match status" value="1"/>
</dbReference>
<dbReference type="GO" id="GO:0046081">
    <property type="term" value="P:dUTP catabolic process"/>
    <property type="evidence" value="ECO:0007669"/>
    <property type="project" value="InterPro"/>
</dbReference>
<reference evidence="7" key="1">
    <citation type="submission" date="2019-10" db="EMBL/GenBank/DDBJ databases">
        <authorList>
            <person name="Ross D.E."/>
            <person name="Gulliver D."/>
        </authorList>
    </citation>
    <scope>NUCLEOTIDE SEQUENCE</scope>
    <source>
        <strain evidence="7">DER-2019</strain>
    </source>
</reference>
<dbReference type="EC" id="3.6.1.23" evidence="5"/>
<dbReference type="PANTHER" id="PTHR11241">
    <property type="entry name" value="DEOXYURIDINE 5'-TRIPHOSPHATE NUCLEOTIDOHYDROLASE"/>
    <property type="match status" value="1"/>
</dbReference>
<dbReference type="GO" id="GO:0000287">
    <property type="term" value="F:magnesium ion binding"/>
    <property type="evidence" value="ECO:0007669"/>
    <property type="project" value="UniProtKB-UniRule"/>
</dbReference>
<feature type="binding site" evidence="5">
    <location>
        <begin position="68"/>
        <end position="70"/>
    </location>
    <ligand>
        <name>substrate</name>
    </ligand>
</feature>
<comment type="function">
    <text evidence="5">This enzyme is involved in nucleotide metabolism: it produces dUMP, the immediate precursor of thymidine nucleotides and it decreases the intracellular concentration of dUTP so that uracil cannot be incorporated into DNA.</text>
</comment>
<protein>
    <recommendedName>
        <fullName evidence="5">Deoxyuridine 5'-triphosphate nucleotidohydrolase</fullName>
        <shortName evidence="5">dUTPase</shortName>
        <ecNumber evidence="5">3.6.1.23</ecNumber>
    </recommendedName>
    <alternativeName>
        <fullName evidence="5">dUTP pyrophosphatase</fullName>
    </alternativeName>
</protein>
<reference evidence="7" key="2">
    <citation type="submission" date="2020-10" db="EMBL/GenBank/DDBJ databases">
        <title>Comparative genomics of the Acetobacterium genus.</title>
        <authorList>
            <person name="Marshall C."/>
            <person name="May H."/>
            <person name="Norman S."/>
        </authorList>
    </citation>
    <scope>NUCLEOTIDE SEQUENCE</scope>
    <source>
        <strain evidence="7">DER-2019</strain>
    </source>
</reference>
<dbReference type="Pfam" id="PF00692">
    <property type="entry name" value="dUTPase"/>
    <property type="match status" value="1"/>
</dbReference>
<dbReference type="InterPro" id="IPR033704">
    <property type="entry name" value="dUTPase_trimeric"/>
</dbReference>
<feature type="binding site" evidence="5">
    <location>
        <begin position="85"/>
        <end position="87"/>
    </location>
    <ligand>
        <name>substrate</name>
    </ligand>
</feature>
<comment type="caution">
    <text evidence="7">The sequence shown here is derived from an EMBL/GenBank/DDBJ whole genome shotgun (WGS) entry which is preliminary data.</text>
</comment>
<keyword evidence="8" id="KW-1185">Reference proteome</keyword>
<dbReference type="SUPFAM" id="SSF51283">
    <property type="entry name" value="dUTPase-like"/>
    <property type="match status" value="1"/>
</dbReference>
<comment type="catalytic activity">
    <reaction evidence="4 5">
        <text>dUTP + H2O = dUMP + diphosphate + H(+)</text>
        <dbReference type="Rhea" id="RHEA:10248"/>
        <dbReference type="ChEBI" id="CHEBI:15377"/>
        <dbReference type="ChEBI" id="CHEBI:15378"/>
        <dbReference type="ChEBI" id="CHEBI:33019"/>
        <dbReference type="ChEBI" id="CHEBI:61555"/>
        <dbReference type="ChEBI" id="CHEBI:246422"/>
        <dbReference type="EC" id="3.6.1.23"/>
    </reaction>
</comment>
<keyword evidence="2 5" id="KW-0378">Hydrolase</keyword>
<comment type="similarity">
    <text evidence="1 5">Belongs to the dUTPase family.</text>
</comment>
<accession>A0A923KQ93</accession>
<name>A0A923KQ93_9FIRM</name>
<evidence type="ECO:0000313" key="8">
    <source>
        <dbReference type="Proteomes" id="UP000616595"/>
    </source>
</evidence>
<evidence type="ECO:0000256" key="3">
    <source>
        <dbReference type="ARBA" id="ARBA00023080"/>
    </source>
</evidence>
<evidence type="ECO:0000259" key="6">
    <source>
        <dbReference type="Pfam" id="PF00692"/>
    </source>
</evidence>
<comment type="cofactor">
    <cofactor evidence="5">
        <name>Mg(2+)</name>
        <dbReference type="ChEBI" id="CHEBI:18420"/>
    </cofactor>
</comment>
<dbReference type="NCBIfam" id="NF001862">
    <property type="entry name" value="PRK00601.1"/>
    <property type="match status" value="1"/>
</dbReference>
<comment type="pathway">
    <text evidence="5">Pyrimidine metabolism; dUMP biosynthesis; dUMP from dCTP (dUTP route): step 2/2.</text>
</comment>
<keyword evidence="5" id="KW-0460">Magnesium</keyword>